<protein>
    <submittedName>
        <fullName evidence="2">Uncharacterized protein</fullName>
    </submittedName>
</protein>
<feature type="chain" id="PRO_5046598279" evidence="1">
    <location>
        <begin position="21"/>
        <end position="84"/>
    </location>
</feature>
<proteinExistence type="predicted"/>
<evidence type="ECO:0000256" key="1">
    <source>
        <dbReference type="SAM" id="SignalP"/>
    </source>
</evidence>
<evidence type="ECO:0000313" key="2">
    <source>
        <dbReference type="EMBL" id="MFD3226508.1"/>
    </source>
</evidence>
<reference evidence="2 3" key="1">
    <citation type="submission" date="2024-09" db="EMBL/GenBank/DDBJ databases">
        <title>Genomes of Rahnella.</title>
        <authorList>
            <person name="Mnguni F.C."/>
            <person name="Shin G.Y."/>
            <person name="Coutinho T."/>
        </authorList>
    </citation>
    <scope>NUCLEOTIDE SEQUENCE [LARGE SCALE GENOMIC DNA]</scope>
    <source>
        <strain evidence="2 3">20WA0057</strain>
    </source>
</reference>
<dbReference type="EMBL" id="JBHUCJ010000090">
    <property type="protein sequence ID" value="MFD3226508.1"/>
    <property type="molecule type" value="Genomic_DNA"/>
</dbReference>
<keyword evidence="3" id="KW-1185">Reference proteome</keyword>
<evidence type="ECO:0000313" key="3">
    <source>
        <dbReference type="Proteomes" id="UP001598201"/>
    </source>
</evidence>
<dbReference type="Proteomes" id="UP001598201">
    <property type="component" value="Unassembled WGS sequence"/>
</dbReference>
<accession>A0ABW6CI93</accession>
<sequence length="84" mass="9120">MKISKIIALSLTVASTQAMAFQAKDTMFFDRSKQSLRAAEESIIGNFYHHYGAQTQAINLGNCAAVPVAGCSCPFCSMLRSQKI</sequence>
<comment type="caution">
    <text evidence="2">The sequence shown here is derived from an EMBL/GenBank/DDBJ whole genome shotgun (WGS) entry which is preliminary data.</text>
</comment>
<keyword evidence="1" id="KW-0732">Signal</keyword>
<gene>
    <name evidence="2" type="ORF">ACFPK4_23500</name>
</gene>
<organism evidence="2 3">
    <name type="scientific">Rahnella sp. (strain Y9602)</name>
    <dbReference type="NCBI Taxonomy" id="2703885"/>
    <lineage>
        <taxon>Bacteria</taxon>
        <taxon>Pseudomonadati</taxon>
        <taxon>Pseudomonadota</taxon>
        <taxon>Gammaproteobacteria</taxon>
        <taxon>Enterobacterales</taxon>
        <taxon>Yersiniaceae</taxon>
        <taxon>Rahnella</taxon>
    </lineage>
</organism>
<name>A0ABW6CI93_RAHSY</name>
<dbReference type="RefSeq" id="WP_379672232.1">
    <property type="nucleotide sequence ID" value="NZ_JBHUCJ010000090.1"/>
</dbReference>
<feature type="signal peptide" evidence="1">
    <location>
        <begin position="1"/>
        <end position="20"/>
    </location>
</feature>